<reference evidence="1" key="1">
    <citation type="submission" date="2020-02" db="EMBL/GenBank/DDBJ databases">
        <authorList>
            <person name="Meier V. D."/>
        </authorList>
    </citation>
    <scope>NUCLEOTIDE SEQUENCE</scope>
    <source>
        <strain evidence="1">AVDCRST_MAG81</strain>
    </source>
</reference>
<organism evidence="1">
    <name type="scientific">uncultured Synechococcales cyanobacterium</name>
    <dbReference type="NCBI Taxonomy" id="1936017"/>
    <lineage>
        <taxon>Bacteria</taxon>
        <taxon>Bacillati</taxon>
        <taxon>Cyanobacteriota</taxon>
        <taxon>Cyanophyceae</taxon>
        <taxon>Synechococcales</taxon>
        <taxon>environmental samples</taxon>
    </lineage>
</organism>
<protein>
    <recommendedName>
        <fullName evidence="2">Cyclic nucleotide-binding protein</fullName>
    </recommendedName>
</protein>
<evidence type="ECO:0008006" key="2">
    <source>
        <dbReference type="Google" id="ProtNLM"/>
    </source>
</evidence>
<dbReference type="Gene3D" id="1.25.40.10">
    <property type="entry name" value="Tetratricopeptide repeat domain"/>
    <property type="match status" value="1"/>
</dbReference>
<name>A0A6J4VLG4_9CYAN</name>
<evidence type="ECO:0000313" key="1">
    <source>
        <dbReference type="EMBL" id="CAA9582666.1"/>
    </source>
</evidence>
<gene>
    <name evidence="1" type="ORF">AVDCRST_MAG81-3272</name>
</gene>
<sequence>MIEQVAAAFERQDYQEAARLLRELPAQEPWVQIYQGRLHEITGQTTTAETVYRQLLKTDTGSKITIEARQGLQRLAALEREQQQLKIAQATVEPKDNQLGVLVLESVPTEAKSLTAQKFAQVMKIDPYFARLQLPSRGWRLYRIGRIGELKIYGQALQAAGIPVFWLPLTAIQQTQVLKVCHFRMNGSEVTAIHTNSDIPSTVFTFNWSDVTHRVIGLLPLFESVVDLDARGRLQRKQKTQDYAQICDLHLTSQNCILRLYDGGYQFQQGVLWETLNQLRLPPGQTGKT</sequence>
<dbReference type="InterPro" id="IPR011990">
    <property type="entry name" value="TPR-like_helical_dom_sf"/>
</dbReference>
<proteinExistence type="predicted"/>
<dbReference type="AlphaFoldDB" id="A0A6J4VLG4"/>
<accession>A0A6J4VLG4</accession>
<dbReference type="EMBL" id="CADCWO010000178">
    <property type="protein sequence ID" value="CAA9582666.1"/>
    <property type="molecule type" value="Genomic_DNA"/>
</dbReference>